<protein>
    <submittedName>
        <fullName evidence="1">Uncharacterized protein</fullName>
    </submittedName>
</protein>
<dbReference type="EMBL" id="LIYD01000005">
    <property type="protein sequence ID" value="KOS05948.1"/>
    <property type="molecule type" value="Genomic_DNA"/>
</dbReference>
<reference evidence="1 2" key="1">
    <citation type="submission" date="2015-08" db="EMBL/GenBank/DDBJ databases">
        <title>Whole genome sequence of Flavobacterium akiainvivens IK-1T, from decaying Wikstroemia oahuensis, an endemic Hawaiian shrub.</title>
        <authorList>
            <person name="Wan X."/>
            <person name="Hou S."/>
            <person name="Saito J."/>
            <person name="Donachie S."/>
        </authorList>
    </citation>
    <scope>NUCLEOTIDE SEQUENCE [LARGE SCALE GENOMIC DNA]</scope>
    <source>
        <strain evidence="1 2">IK-1</strain>
    </source>
</reference>
<dbReference type="Proteomes" id="UP000037755">
    <property type="component" value="Unassembled WGS sequence"/>
</dbReference>
<sequence length="194" mass="23137">METKIKYTDWQMNEIPVSEINAIKQYQKRYFVDGKEIKSELFINQEYDSTYYYINGREDVQQILRDNPNAHFSFSYENSGYEISETLHYENAILIDKMVYVDETEPDGASICWAKVKFKDDAEKVVEVEKYYNVNGERKYLFYYDSDGNCEKIYGEDDVTEDVWPSQIGIRPDVTFTWEGFEYYRHALPLIPEK</sequence>
<keyword evidence="2" id="KW-1185">Reference proteome</keyword>
<organism evidence="1 2">
    <name type="scientific">Flavobacterium akiainvivens</name>
    <dbReference type="NCBI Taxonomy" id="1202724"/>
    <lineage>
        <taxon>Bacteria</taxon>
        <taxon>Pseudomonadati</taxon>
        <taxon>Bacteroidota</taxon>
        <taxon>Flavobacteriia</taxon>
        <taxon>Flavobacteriales</taxon>
        <taxon>Flavobacteriaceae</taxon>
        <taxon>Flavobacterium</taxon>
    </lineage>
</organism>
<gene>
    <name evidence="1" type="ORF">AM493_07790</name>
</gene>
<proteinExistence type="predicted"/>
<comment type="caution">
    <text evidence="1">The sequence shown here is derived from an EMBL/GenBank/DDBJ whole genome shotgun (WGS) entry which is preliminary data.</text>
</comment>
<evidence type="ECO:0000313" key="2">
    <source>
        <dbReference type="Proteomes" id="UP000037755"/>
    </source>
</evidence>
<name>A0A0M8MHY1_9FLAO</name>
<evidence type="ECO:0000313" key="1">
    <source>
        <dbReference type="EMBL" id="KOS05948.1"/>
    </source>
</evidence>
<dbReference type="STRING" id="1202724.AM493_07790"/>
<dbReference type="RefSeq" id="WP_054407335.1">
    <property type="nucleotide sequence ID" value="NZ_FOYA01000007.1"/>
</dbReference>
<dbReference type="PATRIC" id="fig|1202724.3.peg.1617"/>
<dbReference type="OrthoDB" id="1242942at2"/>
<dbReference type="AlphaFoldDB" id="A0A0M8MHY1"/>
<accession>A0A0M8MHY1</accession>